<evidence type="ECO:0000313" key="2">
    <source>
        <dbReference type="Proteomes" id="UP000184278"/>
    </source>
</evidence>
<accession>A0A1M5YVP0</accession>
<proteinExistence type="predicted"/>
<organism evidence="1 2">
    <name type="scientific">Butyrivibrio fibrisolvens DSM 3071</name>
    <dbReference type="NCBI Taxonomy" id="1121131"/>
    <lineage>
        <taxon>Bacteria</taxon>
        <taxon>Bacillati</taxon>
        <taxon>Bacillota</taxon>
        <taxon>Clostridia</taxon>
        <taxon>Lachnospirales</taxon>
        <taxon>Lachnospiraceae</taxon>
        <taxon>Butyrivibrio</taxon>
    </lineage>
</organism>
<dbReference type="EMBL" id="FQXK01000013">
    <property type="protein sequence ID" value="SHI16029.1"/>
    <property type="molecule type" value="Genomic_DNA"/>
</dbReference>
<evidence type="ECO:0000313" key="1">
    <source>
        <dbReference type="EMBL" id="SHI16029.1"/>
    </source>
</evidence>
<reference evidence="2" key="1">
    <citation type="submission" date="2016-11" db="EMBL/GenBank/DDBJ databases">
        <authorList>
            <person name="Varghese N."/>
            <person name="Submissions S."/>
        </authorList>
    </citation>
    <scope>NUCLEOTIDE SEQUENCE [LARGE SCALE GENOMIC DNA]</scope>
    <source>
        <strain evidence="2">DSM 3071</strain>
    </source>
</reference>
<name>A0A1M5YVP0_BUTFI</name>
<dbReference type="RefSeq" id="WP_073387095.1">
    <property type="nucleotide sequence ID" value="NZ_FQXK01000013.1"/>
</dbReference>
<gene>
    <name evidence="1" type="ORF">SAMN02745229_01766</name>
</gene>
<dbReference type="Proteomes" id="UP000184278">
    <property type="component" value="Unassembled WGS sequence"/>
</dbReference>
<keyword evidence="2" id="KW-1185">Reference proteome</keyword>
<protein>
    <submittedName>
        <fullName evidence="1">Uncharacterized protein</fullName>
    </submittedName>
</protein>
<sequence length="74" mass="8320">MNGPAKNIDESSDTTDYTNQIQTEIAEIVSTSTSLNDELLSVCELFDKYQEMRINADDGTQAAMNEIPYKKLKK</sequence>
<dbReference type="AlphaFoldDB" id="A0A1M5YVP0"/>
<dbReference type="GeneID" id="89510027"/>